<keyword evidence="2" id="KW-1185">Reference proteome</keyword>
<dbReference type="InterPro" id="IPR020471">
    <property type="entry name" value="AKR"/>
</dbReference>
<dbReference type="Gene3D" id="3.20.20.100">
    <property type="entry name" value="NADP-dependent oxidoreductase domain"/>
    <property type="match status" value="1"/>
</dbReference>
<protein>
    <submittedName>
        <fullName evidence="1">Uncharacterized protein</fullName>
    </submittedName>
</protein>
<name>A0A1E5V1N5_9POAL</name>
<dbReference type="PANTHER" id="PTHR11732">
    <property type="entry name" value="ALDO/KETO REDUCTASE"/>
    <property type="match status" value="1"/>
</dbReference>
<dbReference type="OrthoDB" id="416253at2759"/>
<sequence>LALRKLFEDGVVKREDLFITLKLWPGNHAPKDVQDIGVDLEDFLLDYLDLYLVISMLDSLSDNSLPYCLSAKLYMWLIYH</sequence>
<dbReference type="InterPro" id="IPR036812">
    <property type="entry name" value="NAD(P)_OxRdtase_dom_sf"/>
</dbReference>
<dbReference type="EMBL" id="LWDX02054706">
    <property type="protein sequence ID" value="OEL19059.1"/>
    <property type="molecule type" value="Genomic_DNA"/>
</dbReference>
<comment type="caution">
    <text evidence="1">The sequence shown here is derived from an EMBL/GenBank/DDBJ whole genome shotgun (WGS) entry which is preliminary data.</text>
</comment>
<gene>
    <name evidence="1" type="ORF">BAE44_0019923</name>
</gene>
<dbReference type="STRING" id="888268.A0A1E5V1N5"/>
<evidence type="ECO:0000313" key="1">
    <source>
        <dbReference type="EMBL" id="OEL19059.1"/>
    </source>
</evidence>
<organism evidence="1 2">
    <name type="scientific">Dichanthelium oligosanthes</name>
    <dbReference type="NCBI Taxonomy" id="888268"/>
    <lineage>
        <taxon>Eukaryota</taxon>
        <taxon>Viridiplantae</taxon>
        <taxon>Streptophyta</taxon>
        <taxon>Embryophyta</taxon>
        <taxon>Tracheophyta</taxon>
        <taxon>Spermatophyta</taxon>
        <taxon>Magnoliopsida</taxon>
        <taxon>Liliopsida</taxon>
        <taxon>Poales</taxon>
        <taxon>Poaceae</taxon>
        <taxon>PACMAD clade</taxon>
        <taxon>Panicoideae</taxon>
        <taxon>Panicodae</taxon>
        <taxon>Paniceae</taxon>
        <taxon>Dichantheliinae</taxon>
        <taxon>Dichanthelium</taxon>
    </lineage>
</organism>
<evidence type="ECO:0000313" key="2">
    <source>
        <dbReference type="Proteomes" id="UP000095767"/>
    </source>
</evidence>
<proteinExistence type="predicted"/>
<dbReference type="GO" id="GO:0016491">
    <property type="term" value="F:oxidoreductase activity"/>
    <property type="evidence" value="ECO:0007669"/>
    <property type="project" value="InterPro"/>
</dbReference>
<reference evidence="1 2" key="1">
    <citation type="submission" date="2016-09" db="EMBL/GenBank/DDBJ databases">
        <title>The draft genome of Dichanthelium oligosanthes: A C3 panicoid grass species.</title>
        <authorList>
            <person name="Studer A.J."/>
            <person name="Schnable J.C."/>
            <person name="Brutnell T.P."/>
        </authorList>
    </citation>
    <scope>NUCLEOTIDE SEQUENCE [LARGE SCALE GENOMIC DNA]</scope>
    <source>
        <strain evidence="2">cv. Kellogg 1175</strain>
        <tissue evidence="1">Leaf</tissue>
    </source>
</reference>
<accession>A0A1E5V1N5</accession>
<feature type="non-terminal residue" evidence="1">
    <location>
        <position position="1"/>
    </location>
</feature>
<dbReference type="Proteomes" id="UP000095767">
    <property type="component" value="Unassembled WGS sequence"/>
</dbReference>
<dbReference type="SUPFAM" id="SSF51430">
    <property type="entry name" value="NAD(P)-linked oxidoreductase"/>
    <property type="match status" value="1"/>
</dbReference>
<dbReference type="AlphaFoldDB" id="A0A1E5V1N5"/>